<sequence>MTRSITGRAAVPFLLLSLALAGCGAGDKANVGRGEEELGPLGEFYERAYGSFDDDQADRDMMRVEEVTAECMAEQGFEYEPVDWNSQGGVSYSDEDLDVEWGSREFAETYGYGIANDPFAELHESAPPPEQEFVDPNQKYVEAMSPAEQEAYYLALYGDQQFPEDGSEEEFEYDWKQNGCQGKAQYEVYESRMDNPEFASLEEEMNSLWERTQQDPRMTEATTAWIDCMGDAGHTGLAAVDDAQNQFSEKVNAVYEDAYPSDMGEEMTEEDFRAIDAGIQEKLAGLKEEEIATAVADFDCREEAKVDETRKKVSFELEQDFVDTHRDELEAWVEAISARNS</sequence>
<dbReference type="EMBL" id="PDJI01000004">
    <property type="protein sequence ID" value="PFG38046.1"/>
    <property type="molecule type" value="Genomic_DNA"/>
</dbReference>
<gene>
    <name evidence="2" type="ORF">ATJ97_0516</name>
</gene>
<feature type="chain" id="PRO_5038807418" evidence="1">
    <location>
        <begin position="22"/>
        <end position="341"/>
    </location>
</feature>
<evidence type="ECO:0000313" key="3">
    <source>
        <dbReference type="Proteomes" id="UP000222106"/>
    </source>
</evidence>
<dbReference type="AlphaFoldDB" id="A0A2A9EHF6"/>
<keyword evidence="3" id="KW-1185">Reference proteome</keyword>
<accession>A0A2A9EHF6</accession>
<evidence type="ECO:0000313" key="2">
    <source>
        <dbReference type="EMBL" id="PFG38046.1"/>
    </source>
</evidence>
<feature type="signal peptide" evidence="1">
    <location>
        <begin position="1"/>
        <end position="21"/>
    </location>
</feature>
<organism evidence="2 3">
    <name type="scientific">Georgenia soli</name>
    <dbReference type="NCBI Taxonomy" id="638953"/>
    <lineage>
        <taxon>Bacteria</taxon>
        <taxon>Bacillati</taxon>
        <taxon>Actinomycetota</taxon>
        <taxon>Actinomycetes</taxon>
        <taxon>Micrococcales</taxon>
        <taxon>Bogoriellaceae</taxon>
        <taxon>Georgenia</taxon>
    </lineage>
</organism>
<evidence type="ECO:0000256" key="1">
    <source>
        <dbReference type="SAM" id="SignalP"/>
    </source>
</evidence>
<reference evidence="2 3" key="1">
    <citation type="submission" date="2017-10" db="EMBL/GenBank/DDBJ databases">
        <title>Sequencing the genomes of 1000 actinobacteria strains.</title>
        <authorList>
            <person name="Klenk H.-P."/>
        </authorList>
    </citation>
    <scope>NUCLEOTIDE SEQUENCE [LARGE SCALE GENOMIC DNA]</scope>
    <source>
        <strain evidence="2 3">DSM 21838</strain>
    </source>
</reference>
<keyword evidence="1" id="KW-0732">Signal</keyword>
<dbReference type="Proteomes" id="UP000222106">
    <property type="component" value="Unassembled WGS sequence"/>
</dbReference>
<proteinExistence type="predicted"/>
<protein>
    <submittedName>
        <fullName evidence="2">Uncharacterized protein</fullName>
    </submittedName>
</protein>
<name>A0A2A9EHF6_9MICO</name>
<comment type="caution">
    <text evidence="2">The sequence shown here is derived from an EMBL/GenBank/DDBJ whole genome shotgun (WGS) entry which is preliminary data.</text>
</comment>
<dbReference type="PROSITE" id="PS51257">
    <property type="entry name" value="PROKAR_LIPOPROTEIN"/>
    <property type="match status" value="1"/>
</dbReference>